<dbReference type="GO" id="GO:0043652">
    <property type="term" value="P:engulfment of apoptotic cell"/>
    <property type="evidence" value="ECO:0007669"/>
    <property type="project" value="TreeGrafter"/>
</dbReference>
<feature type="transmembrane region" description="Helical" evidence="7">
    <location>
        <begin position="226"/>
        <end position="245"/>
    </location>
</feature>
<dbReference type="PANTHER" id="PTHR16024">
    <property type="entry name" value="XK-RELATED PROTEIN"/>
    <property type="match status" value="1"/>
</dbReference>
<dbReference type="InterPro" id="IPR018629">
    <property type="entry name" value="XK-rel"/>
</dbReference>
<proteinExistence type="inferred from homology"/>
<evidence type="ECO:0000256" key="4">
    <source>
        <dbReference type="ARBA" id="ARBA00022692"/>
    </source>
</evidence>
<feature type="transmembrane region" description="Helical" evidence="7">
    <location>
        <begin position="351"/>
        <end position="371"/>
    </location>
</feature>
<dbReference type="PANTHER" id="PTHR16024:SF7">
    <property type="entry name" value="XK-RELATED PROTEIN 7"/>
    <property type="match status" value="1"/>
</dbReference>
<feature type="transmembrane region" description="Helical" evidence="7">
    <location>
        <begin position="325"/>
        <end position="342"/>
    </location>
</feature>
<dbReference type="InterPro" id="IPR050895">
    <property type="entry name" value="XK-related_scramblase"/>
</dbReference>
<comment type="similarity">
    <text evidence="2 7">Belongs to the XK family.</text>
</comment>
<dbReference type="Pfam" id="PF09815">
    <property type="entry name" value="XK-related"/>
    <property type="match status" value="1"/>
</dbReference>
<name>A0A8C9VUK5_SCLFO</name>
<organism evidence="9 10">
    <name type="scientific">Scleropages formosus</name>
    <name type="common">Asian bonytongue</name>
    <name type="synonym">Osteoglossum formosum</name>
    <dbReference type="NCBI Taxonomy" id="113540"/>
    <lineage>
        <taxon>Eukaryota</taxon>
        <taxon>Metazoa</taxon>
        <taxon>Chordata</taxon>
        <taxon>Craniata</taxon>
        <taxon>Vertebrata</taxon>
        <taxon>Euteleostomi</taxon>
        <taxon>Actinopterygii</taxon>
        <taxon>Neopterygii</taxon>
        <taxon>Teleostei</taxon>
        <taxon>Osteoglossocephala</taxon>
        <taxon>Osteoglossomorpha</taxon>
        <taxon>Osteoglossiformes</taxon>
        <taxon>Osteoglossidae</taxon>
        <taxon>Scleropages</taxon>
    </lineage>
</organism>
<dbReference type="GO" id="GO:0005886">
    <property type="term" value="C:plasma membrane"/>
    <property type="evidence" value="ECO:0007669"/>
    <property type="project" value="UniProtKB-SubCell"/>
</dbReference>
<evidence type="ECO:0000313" key="10">
    <source>
        <dbReference type="Proteomes" id="UP000694397"/>
    </source>
</evidence>
<sequence length="543" mass="60968">MAAESDGVALSLSWSAFVPQPSPPAPHPHPPPSPRRRAPLFSLSDCCWLLCSLLVLLADAVAALSLCVDYLLRRDYRWCALTLLFVAVPSAVVQVLSFRWFLHDFSESRSSAGGGAATPVASFAGFGTVESAPTRGRTRRCCRAWMWIFHIIVHILQLSQVWRYLHTLYLGAQSRWQGDGDRRRRHLRLLFESADVSVLRLLESFLKSAPQLVLQLSIALHSHQVLPLQGLCVLAALVSLSWTVASYQKVLRECRDDKAPLSYKAVLVQALWHMFSIGARATAFALFASVFQLYFGTFVVAHWCLMTFWVIQGETDFCMSKWEEIVYDMMVGVIYVFCWFNVREGHERRRLLAYCSVVLAENMVLVALWYLYRGPQTSDSCALLVLCAVACSQALGTFFMLVYYCLLHPDGDARWGCVRGAADEPCEGVATPVPPLDTIAGPPGTLQRTTAEEQADRDCDPPVFRVRPCAEPFGPAPCAPREEGPIILIDLPRKKYPAWDAHFIDRRLRKTILLLESTSPVTPRLQYRSPRAPRELAEYETTV</sequence>
<accession>A0A8C9VUK5</accession>
<evidence type="ECO:0000256" key="8">
    <source>
        <dbReference type="SAM" id="MobiDB-lite"/>
    </source>
</evidence>
<keyword evidence="5 7" id="KW-1133">Transmembrane helix</keyword>
<protein>
    <recommendedName>
        <fullName evidence="7">XK-related protein</fullName>
    </recommendedName>
</protein>
<feature type="transmembrane region" description="Helical" evidence="7">
    <location>
        <begin position="48"/>
        <end position="72"/>
    </location>
</feature>
<dbReference type="AlphaFoldDB" id="A0A8C9VUK5"/>
<dbReference type="GO" id="GO:1902742">
    <property type="term" value="P:apoptotic process involved in development"/>
    <property type="evidence" value="ECO:0007669"/>
    <property type="project" value="TreeGrafter"/>
</dbReference>
<dbReference type="Proteomes" id="UP000694397">
    <property type="component" value="Chromosome 5"/>
</dbReference>
<evidence type="ECO:0000256" key="3">
    <source>
        <dbReference type="ARBA" id="ARBA00022475"/>
    </source>
</evidence>
<feature type="transmembrane region" description="Helical" evidence="7">
    <location>
        <begin position="79"/>
        <end position="102"/>
    </location>
</feature>
<evidence type="ECO:0000313" key="9">
    <source>
        <dbReference type="Ensembl" id="ENSSFOP00015064871.1"/>
    </source>
</evidence>
<keyword evidence="4 7" id="KW-0812">Transmembrane</keyword>
<feature type="transmembrane region" description="Helical" evidence="7">
    <location>
        <begin position="144"/>
        <end position="165"/>
    </location>
</feature>
<dbReference type="OrthoDB" id="8945590at2759"/>
<evidence type="ECO:0000256" key="2">
    <source>
        <dbReference type="ARBA" id="ARBA00008789"/>
    </source>
</evidence>
<keyword evidence="10" id="KW-1185">Reference proteome</keyword>
<evidence type="ECO:0000256" key="5">
    <source>
        <dbReference type="ARBA" id="ARBA00022989"/>
    </source>
</evidence>
<evidence type="ECO:0000256" key="6">
    <source>
        <dbReference type="ARBA" id="ARBA00023136"/>
    </source>
</evidence>
<feature type="region of interest" description="Disordered" evidence="8">
    <location>
        <begin position="524"/>
        <end position="543"/>
    </location>
</feature>
<keyword evidence="3" id="KW-1003">Cell membrane</keyword>
<reference evidence="9" key="3">
    <citation type="submission" date="2025-09" db="UniProtKB">
        <authorList>
            <consortium name="Ensembl"/>
        </authorList>
    </citation>
    <scope>IDENTIFICATION</scope>
</reference>
<dbReference type="GeneTree" id="ENSGT01140000282533"/>
<gene>
    <name evidence="9" type="primary">XKR7</name>
    <name evidence="9" type="synonym">LOC108926403</name>
</gene>
<feature type="transmembrane region" description="Helical" evidence="7">
    <location>
        <begin position="383"/>
        <end position="406"/>
    </location>
</feature>
<reference evidence="9" key="2">
    <citation type="submission" date="2025-08" db="UniProtKB">
        <authorList>
            <consortium name="Ensembl"/>
        </authorList>
    </citation>
    <scope>IDENTIFICATION</scope>
</reference>
<reference evidence="9 10" key="1">
    <citation type="submission" date="2019-04" db="EMBL/GenBank/DDBJ databases">
        <authorList>
            <consortium name="Wellcome Sanger Institute Data Sharing"/>
        </authorList>
    </citation>
    <scope>NUCLEOTIDE SEQUENCE [LARGE SCALE GENOMIC DNA]</scope>
</reference>
<comment type="subcellular location">
    <subcellularLocation>
        <location evidence="1">Cell membrane</location>
        <topology evidence="1">Multi-pass membrane protein</topology>
    </subcellularLocation>
    <subcellularLocation>
        <location evidence="7">Membrane</location>
        <topology evidence="7">Multi-pass membrane protein</topology>
    </subcellularLocation>
</comment>
<evidence type="ECO:0000256" key="1">
    <source>
        <dbReference type="ARBA" id="ARBA00004651"/>
    </source>
</evidence>
<keyword evidence="6 7" id="KW-0472">Membrane</keyword>
<dbReference type="KEGG" id="sfm:108926403"/>
<feature type="transmembrane region" description="Helical" evidence="7">
    <location>
        <begin position="283"/>
        <end position="305"/>
    </location>
</feature>
<dbReference type="GO" id="GO:0070782">
    <property type="term" value="P:phosphatidylserine exposure on apoptotic cell surface"/>
    <property type="evidence" value="ECO:0007669"/>
    <property type="project" value="TreeGrafter"/>
</dbReference>
<dbReference type="Ensembl" id="ENSSFOT00015044082.1">
    <property type="protein sequence ID" value="ENSSFOP00015064871.1"/>
    <property type="gene ID" value="ENSSFOG00015032224.1"/>
</dbReference>
<evidence type="ECO:0000256" key="7">
    <source>
        <dbReference type="RuleBase" id="RU910716"/>
    </source>
</evidence>